<dbReference type="AlphaFoldDB" id="R7TH19"/>
<dbReference type="EnsemblMetazoa" id="CapteT228037">
    <property type="protein sequence ID" value="CapteP228037"/>
    <property type="gene ID" value="CapteG228037"/>
</dbReference>
<protein>
    <submittedName>
        <fullName evidence="2 3">Uncharacterized protein</fullName>
    </submittedName>
</protein>
<feature type="signal peptide" evidence="1">
    <location>
        <begin position="1"/>
        <end position="25"/>
    </location>
</feature>
<evidence type="ECO:0000313" key="4">
    <source>
        <dbReference type="Proteomes" id="UP000014760"/>
    </source>
</evidence>
<dbReference type="Proteomes" id="UP000014760">
    <property type="component" value="Unassembled WGS sequence"/>
</dbReference>
<name>R7TH19_CAPTE</name>
<evidence type="ECO:0000256" key="1">
    <source>
        <dbReference type="SAM" id="SignalP"/>
    </source>
</evidence>
<dbReference type="OrthoDB" id="6060727at2759"/>
<reference evidence="2 4" key="2">
    <citation type="journal article" date="2013" name="Nature">
        <title>Insights into bilaterian evolution from three spiralian genomes.</title>
        <authorList>
            <person name="Simakov O."/>
            <person name="Marletaz F."/>
            <person name="Cho S.J."/>
            <person name="Edsinger-Gonzales E."/>
            <person name="Havlak P."/>
            <person name="Hellsten U."/>
            <person name="Kuo D.H."/>
            <person name="Larsson T."/>
            <person name="Lv J."/>
            <person name="Arendt D."/>
            <person name="Savage R."/>
            <person name="Osoegawa K."/>
            <person name="de Jong P."/>
            <person name="Grimwood J."/>
            <person name="Chapman J.A."/>
            <person name="Shapiro H."/>
            <person name="Aerts A."/>
            <person name="Otillar R.P."/>
            <person name="Terry A.Y."/>
            <person name="Boore J.L."/>
            <person name="Grigoriev I.V."/>
            <person name="Lindberg D.R."/>
            <person name="Seaver E.C."/>
            <person name="Weisblat D.A."/>
            <person name="Putnam N.H."/>
            <person name="Rokhsar D.S."/>
        </authorList>
    </citation>
    <scope>NUCLEOTIDE SEQUENCE</scope>
    <source>
        <strain evidence="2 4">I ESC-2004</strain>
    </source>
</reference>
<sequence length="133" mass="14669">MKVNYAALSLSLGVVTLLVAQMCAASVSTDDSENVRNEILILAKLLRPIRQLAGRLEDLESIIERAATDREFAMEVAKRQGAAWDMDYGWGGGRFGKRDSGKRTSDSSKRYDAFGLGGRFGRSVDHVDLEKNE</sequence>
<evidence type="ECO:0000313" key="2">
    <source>
        <dbReference type="EMBL" id="ELT92762.1"/>
    </source>
</evidence>
<keyword evidence="1" id="KW-0732">Signal</keyword>
<evidence type="ECO:0000313" key="3">
    <source>
        <dbReference type="EnsemblMetazoa" id="CapteP228037"/>
    </source>
</evidence>
<organism evidence="2">
    <name type="scientific">Capitella teleta</name>
    <name type="common">Polychaete worm</name>
    <dbReference type="NCBI Taxonomy" id="283909"/>
    <lineage>
        <taxon>Eukaryota</taxon>
        <taxon>Metazoa</taxon>
        <taxon>Spiralia</taxon>
        <taxon>Lophotrochozoa</taxon>
        <taxon>Annelida</taxon>
        <taxon>Polychaeta</taxon>
        <taxon>Sedentaria</taxon>
        <taxon>Scolecida</taxon>
        <taxon>Capitellidae</taxon>
        <taxon>Capitella</taxon>
    </lineage>
</organism>
<dbReference type="HOGENOM" id="CLU_1908674_0_0_1"/>
<reference evidence="3" key="3">
    <citation type="submission" date="2015-06" db="UniProtKB">
        <authorList>
            <consortium name="EnsemblMetazoa"/>
        </authorList>
    </citation>
    <scope>IDENTIFICATION</scope>
</reference>
<reference evidence="4" key="1">
    <citation type="submission" date="2012-12" db="EMBL/GenBank/DDBJ databases">
        <authorList>
            <person name="Hellsten U."/>
            <person name="Grimwood J."/>
            <person name="Chapman J.A."/>
            <person name="Shapiro H."/>
            <person name="Aerts A."/>
            <person name="Otillar R.P."/>
            <person name="Terry A.Y."/>
            <person name="Boore J.L."/>
            <person name="Simakov O."/>
            <person name="Marletaz F."/>
            <person name="Cho S.-J."/>
            <person name="Edsinger-Gonzales E."/>
            <person name="Havlak P."/>
            <person name="Kuo D.-H."/>
            <person name="Larsson T."/>
            <person name="Lv J."/>
            <person name="Arendt D."/>
            <person name="Savage R."/>
            <person name="Osoegawa K."/>
            <person name="de Jong P."/>
            <person name="Lindberg D.R."/>
            <person name="Seaver E.C."/>
            <person name="Weisblat D.A."/>
            <person name="Putnam N.H."/>
            <person name="Grigoriev I.V."/>
            <person name="Rokhsar D.S."/>
        </authorList>
    </citation>
    <scope>NUCLEOTIDE SEQUENCE</scope>
    <source>
        <strain evidence="4">I ESC-2004</strain>
    </source>
</reference>
<feature type="chain" id="PRO_5008787008" evidence="1">
    <location>
        <begin position="26"/>
        <end position="133"/>
    </location>
</feature>
<accession>R7TH19</accession>
<gene>
    <name evidence="2" type="ORF">CAPTEDRAFT_228037</name>
</gene>
<proteinExistence type="predicted"/>
<dbReference type="EMBL" id="KB310004">
    <property type="protein sequence ID" value="ELT92762.1"/>
    <property type="molecule type" value="Genomic_DNA"/>
</dbReference>
<keyword evidence="4" id="KW-1185">Reference proteome</keyword>
<dbReference type="EMBL" id="AMQN01002753">
    <property type="status" value="NOT_ANNOTATED_CDS"/>
    <property type="molecule type" value="Genomic_DNA"/>
</dbReference>